<dbReference type="EMBL" id="FWXH01000007">
    <property type="protein sequence ID" value="SMC24415.1"/>
    <property type="molecule type" value="Genomic_DNA"/>
</dbReference>
<keyword evidence="1" id="KW-0812">Transmembrane</keyword>
<evidence type="ECO:0000256" key="1">
    <source>
        <dbReference type="SAM" id="Phobius"/>
    </source>
</evidence>
<keyword evidence="3" id="KW-1185">Reference proteome</keyword>
<name>A0A1W1XKG4_9CLOT</name>
<dbReference type="InterPro" id="IPR007445">
    <property type="entry name" value="PilO"/>
</dbReference>
<dbReference type="AlphaFoldDB" id="A0A1W1XKG4"/>
<sequence>MDKLSKREKIEIAAIVVILVVFVYFKFIISPIMQKNSELGSSISALNDKYNNILALENENGSYNTAIKNIKSKYNTSVKGIPMQLKDAEIENTLSKFCTKEQLTLSSINYNSQSNQTSASSNKSDNKSDNSIVVKLPVSITISGSYKSILNLISDMEKDTRVFKVGDFSITSGESSGSEKATISGVYYYINGSTKPDYDFNNGNYGKTDLFN</sequence>
<dbReference type="GO" id="GO:0043683">
    <property type="term" value="P:type IV pilus assembly"/>
    <property type="evidence" value="ECO:0007669"/>
    <property type="project" value="InterPro"/>
</dbReference>
<evidence type="ECO:0000313" key="2">
    <source>
        <dbReference type="EMBL" id="SMC24415.1"/>
    </source>
</evidence>
<dbReference type="RefSeq" id="WP_084115968.1">
    <property type="nucleotide sequence ID" value="NZ_FWXH01000007.1"/>
</dbReference>
<dbReference type="Pfam" id="PF04350">
    <property type="entry name" value="PilO"/>
    <property type="match status" value="1"/>
</dbReference>
<dbReference type="Gene3D" id="3.30.70.60">
    <property type="match status" value="1"/>
</dbReference>
<organism evidence="2 3">
    <name type="scientific">Clostridium acidisoli DSM 12555</name>
    <dbReference type="NCBI Taxonomy" id="1121291"/>
    <lineage>
        <taxon>Bacteria</taxon>
        <taxon>Bacillati</taxon>
        <taxon>Bacillota</taxon>
        <taxon>Clostridia</taxon>
        <taxon>Eubacteriales</taxon>
        <taxon>Clostridiaceae</taxon>
        <taxon>Clostridium</taxon>
    </lineage>
</organism>
<dbReference type="Proteomes" id="UP000192468">
    <property type="component" value="Unassembled WGS sequence"/>
</dbReference>
<dbReference type="InterPro" id="IPR014717">
    <property type="entry name" value="Transl_elong_EF1B/ribsomal_bS6"/>
</dbReference>
<dbReference type="GO" id="GO:0043107">
    <property type="term" value="P:type IV pilus-dependent motility"/>
    <property type="evidence" value="ECO:0007669"/>
    <property type="project" value="InterPro"/>
</dbReference>
<proteinExistence type="predicted"/>
<accession>A0A1W1XKG4</accession>
<feature type="transmembrane region" description="Helical" evidence="1">
    <location>
        <begin position="12"/>
        <end position="33"/>
    </location>
</feature>
<gene>
    <name evidence="2" type="ORF">SAMN02745134_02162</name>
</gene>
<dbReference type="STRING" id="1121291.SAMN02745134_02162"/>
<evidence type="ECO:0000313" key="3">
    <source>
        <dbReference type="Proteomes" id="UP000192468"/>
    </source>
</evidence>
<protein>
    <submittedName>
        <fullName evidence="2">Pilus assembly protein, PilO</fullName>
    </submittedName>
</protein>
<keyword evidence="1" id="KW-0472">Membrane</keyword>
<reference evidence="2 3" key="1">
    <citation type="submission" date="2017-04" db="EMBL/GenBank/DDBJ databases">
        <authorList>
            <person name="Afonso C.L."/>
            <person name="Miller P.J."/>
            <person name="Scott M.A."/>
            <person name="Spackman E."/>
            <person name="Goraichik I."/>
            <person name="Dimitrov K.M."/>
            <person name="Suarez D.L."/>
            <person name="Swayne D.E."/>
        </authorList>
    </citation>
    <scope>NUCLEOTIDE SEQUENCE [LARGE SCALE GENOMIC DNA]</scope>
    <source>
        <strain evidence="2 3">DSM 12555</strain>
    </source>
</reference>
<dbReference type="OrthoDB" id="1931973at2"/>
<keyword evidence="1" id="KW-1133">Transmembrane helix</keyword>